<gene>
    <name evidence="11" type="ORF">CHYS00102_LOCUS23890</name>
</gene>
<evidence type="ECO:0000256" key="7">
    <source>
        <dbReference type="ARBA" id="ARBA00023065"/>
    </source>
</evidence>
<feature type="domain" description="V-ATPase proteolipid subunit C-like" evidence="10">
    <location>
        <begin position="32"/>
        <end position="91"/>
    </location>
</feature>
<dbReference type="Gene3D" id="1.20.120.610">
    <property type="entry name" value="lithium bound rotor ring of v- atpase"/>
    <property type="match status" value="1"/>
</dbReference>
<keyword evidence="3 9" id="KW-0813">Transport</keyword>
<evidence type="ECO:0000256" key="1">
    <source>
        <dbReference type="ARBA" id="ARBA00004141"/>
    </source>
</evidence>
<comment type="subcellular location">
    <subcellularLocation>
        <location evidence="1">Membrane</location>
        <topology evidence="1">Multi-pass membrane protein</topology>
    </subcellularLocation>
</comment>
<evidence type="ECO:0000313" key="11">
    <source>
        <dbReference type="EMBL" id="CAD8896676.1"/>
    </source>
</evidence>
<reference evidence="11" key="1">
    <citation type="submission" date="2021-01" db="EMBL/GenBank/DDBJ databases">
        <authorList>
            <person name="Corre E."/>
            <person name="Pelletier E."/>
            <person name="Niang G."/>
            <person name="Scheremetjew M."/>
            <person name="Finn R."/>
            <person name="Kale V."/>
            <person name="Holt S."/>
            <person name="Cochrane G."/>
            <person name="Meng A."/>
            <person name="Brown T."/>
            <person name="Cohen L."/>
        </authorList>
    </citation>
    <scope>NUCLEOTIDE SEQUENCE</scope>
    <source>
        <strain evidence="11">308</strain>
    </source>
</reference>
<evidence type="ECO:0000256" key="8">
    <source>
        <dbReference type="ARBA" id="ARBA00023136"/>
    </source>
</evidence>
<dbReference type="CDD" id="cd18178">
    <property type="entry name" value="ATP-synt_Vo_c_ATP6F_rpt2"/>
    <property type="match status" value="1"/>
</dbReference>
<dbReference type="InterPro" id="IPR035921">
    <property type="entry name" value="F/V-ATP_Csub_sf"/>
</dbReference>
<dbReference type="InterPro" id="IPR002379">
    <property type="entry name" value="ATPase_proteolipid_c-like_dom"/>
</dbReference>
<feature type="transmembrane region" description="Helical" evidence="9">
    <location>
        <begin position="71"/>
        <end position="91"/>
    </location>
</feature>
<keyword evidence="5" id="KW-0375">Hydrogen ion transport</keyword>
<evidence type="ECO:0000256" key="9">
    <source>
        <dbReference type="RuleBase" id="RU363060"/>
    </source>
</evidence>
<feature type="transmembrane region" description="Helical" evidence="9">
    <location>
        <begin position="27"/>
        <end position="50"/>
    </location>
</feature>
<evidence type="ECO:0000256" key="3">
    <source>
        <dbReference type="ARBA" id="ARBA00022448"/>
    </source>
</evidence>
<comment type="similarity">
    <text evidence="2 9">Belongs to the V-ATPase proteolipid subunit family.</text>
</comment>
<dbReference type="GO" id="GO:0046961">
    <property type="term" value="F:proton-transporting ATPase activity, rotational mechanism"/>
    <property type="evidence" value="ECO:0007669"/>
    <property type="project" value="InterPro"/>
</dbReference>
<sequence>MGDNVAYCESEYCNQGWNELFSHMSPYGYANFGIAFGLGFSVVGAAWGIWLTGSSLVGAAVKAPRIRSKNLISVIFCEATAIYGVIMAIILSNKIKTPEDAMGEDWDWNGFYYAGYGMFSAGLSVGLTNIASGISVGIAGSACAIGDAQDASLFVKVLIVEIFASALGIFGIIVGIIQSNACTFPVTALEN</sequence>
<evidence type="ECO:0000256" key="2">
    <source>
        <dbReference type="ARBA" id="ARBA00007296"/>
    </source>
</evidence>
<keyword evidence="8 9" id="KW-0472">Membrane</keyword>
<evidence type="ECO:0000259" key="10">
    <source>
        <dbReference type="Pfam" id="PF00137"/>
    </source>
</evidence>
<dbReference type="InterPro" id="IPR000245">
    <property type="entry name" value="ATPase_proteolipid_csu"/>
</dbReference>
<dbReference type="FunFam" id="1.20.120.610:FF:000002">
    <property type="entry name" value="V-type proton ATPase proteolipid subunit"/>
    <property type="match status" value="1"/>
</dbReference>
<name>A0A7S1FY18_9STRA</name>
<dbReference type="AlphaFoldDB" id="A0A7S1FY18"/>
<evidence type="ECO:0000256" key="6">
    <source>
        <dbReference type="ARBA" id="ARBA00022989"/>
    </source>
</evidence>
<dbReference type="PANTHER" id="PTHR10263">
    <property type="entry name" value="V-TYPE PROTON ATPASE PROTEOLIPID SUBUNIT"/>
    <property type="match status" value="1"/>
</dbReference>
<keyword evidence="7 9" id="KW-0406">Ion transport</keyword>
<evidence type="ECO:0000256" key="5">
    <source>
        <dbReference type="ARBA" id="ARBA00022781"/>
    </source>
</evidence>
<feature type="domain" description="V-ATPase proteolipid subunit C-like" evidence="10">
    <location>
        <begin position="119"/>
        <end position="177"/>
    </location>
</feature>
<dbReference type="EMBL" id="HBFR01032803">
    <property type="protein sequence ID" value="CAD8896676.1"/>
    <property type="molecule type" value="Transcribed_RNA"/>
</dbReference>
<protein>
    <recommendedName>
        <fullName evidence="10">V-ATPase proteolipid subunit C-like domain-containing protein</fullName>
    </recommendedName>
</protein>
<dbReference type="SUPFAM" id="SSF81333">
    <property type="entry name" value="F1F0 ATP synthase subunit C"/>
    <property type="match status" value="2"/>
</dbReference>
<dbReference type="Pfam" id="PF00137">
    <property type="entry name" value="ATP-synt_C"/>
    <property type="match status" value="2"/>
</dbReference>
<accession>A0A7S1FY18</accession>
<dbReference type="PRINTS" id="PR00122">
    <property type="entry name" value="VACATPASE"/>
</dbReference>
<proteinExistence type="inferred from homology"/>
<keyword evidence="4 9" id="KW-0812">Transmembrane</keyword>
<dbReference type="GO" id="GO:0033179">
    <property type="term" value="C:proton-transporting V-type ATPase, V0 domain"/>
    <property type="evidence" value="ECO:0007669"/>
    <property type="project" value="InterPro"/>
</dbReference>
<keyword evidence="6 9" id="KW-1133">Transmembrane helix</keyword>
<feature type="transmembrane region" description="Helical" evidence="9">
    <location>
        <begin position="153"/>
        <end position="177"/>
    </location>
</feature>
<organism evidence="11">
    <name type="scientific">Corethron hystrix</name>
    <dbReference type="NCBI Taxonomy" id="216773"/>
    <lineage>
        <taxon>Eukaryota</taxon>
        <taxon>Sar</taxon>
        <taxon>Stramenopiles</taxon>
        <taxon>Ochrophyta</taxon>
        <taxon>Bacillariophyta</taxon>
        <taxon>Coscinodiscophyceae</taxon>
        <taxon>Corethrophycidae</taxon>
        <taxon>Corethrales</taxon>
        <taxon>Corethraceae</taxon>
        <taxon>Corethron</taxon>
    </lineage>
</organism>
<dbReference type="CDD" id="cd18177">
    <property type="entry name" value="ATP-synt_Vo_c_ATP6F_rpt1"/>
    <property type="match status" value="1"/>
</dbReference>
<evidence type="ECO:0000256" key="4">
    <source>
        <dbReference type="ARBA" id="ARBA00022692"/>
    </source>
</evidence>
<feature type="transmembrane region" description="Helical" evidence="9">
    <location>
        <begin position="111"/>
        <end position="132"/>
    </location>
</feature>